<comment type="caution">
    <text evidence="20">The sequence shown here is derived from an EMBL/GenBank/DDBJ whole genome shotgun (WGS) entry which is preliminary data.</text>
</comment>
<comment type="subunit">
    <text evidence="2">Single-chain monomer with multiple functions.</text>
</comment>
<evidence type="ECO:0000259" key="19">
    <source>
        <dbReference type="SMART" id="SM00482"/>
    </source>
</evidence>
<dbReference type="CDD" id="cd09898">
    <property type="entry name" value="H3TH_53EXO"/>
    <property type="match status" value="1"/>
</dbReference>
<reference evidence="20 21" key="1">
    <citation type="submission" date="2019-10" db="EMBL/GenBank/DDBJ databases">
        <title>Two novel species isolated from a subtropical stream in China.</title>
        <authorList>
            <person name="Lu H."/>
        </authorList>
    </citation>
    <scope>NUCLEOTIDE SEQUENCE [LARGE SCALE GENOMIC DNA]</scope>
    <source>
        <strain evidence="20 21">FT29W</strain>
    </source>
</reference>
<dbReference type="Proteomes" id="UP000440498">
    <property type="component" value="Unassembled WGS sequence"/>
</dbReference>
<evidence type="ECO:0000256" key="10">
    <source>
        <dbReference type="ARBA" id="ARBA00022801"/>
    </source>
</evidence>
<evidence type="ECO:0000256" key="14">
    <source>
        <dbReference type="ARBA" id="ARBA00023204"/>
    </source>
</evidence>
<keyword evidence="14 17" id="KW-0234">DNA repair</keyword>
<evidence type="ECO:0000256" key="5">
    <source>
        <dbReference type="ARBA" id="ARBA00022679"/>
    </source>
</evidence>
<dbReference type="AlphaFoldDB" id="A0A6A7N6I7"/>
<dbReference type="GO" id="GO:0003677">
    <property type="term" value="F:DNA binding"/>
    <property type="evidence" value="ECO:0007669"/>
    <property type="project" value="UniProtKB-UniRule"/>
</dbReference>
<gene>
    <name evidence="17 20" type="primary">polA</name>
    <name evidence="20" type="ORF">GEV02_21060</name>
</gene>
<evidence type="ECO:0000256" key="11">
    <source>
        <dbReference type="ARBA" id="ARBA00022839"/>
    </source>
</evidence>
<evidence type="ECO:0000256" key="8">
    <source>
        <dbReference type="ARBA" id="ARBA00022722"/>
    </source>
</evidence>
<dbReference type="InterPro" id="IPR008918">
    <property type="entry name" value="HhH2"/>
</dbReference>
<dbReference type="InterPro" id="IPR002298">
    <property type="entry name" value="DNA_polymerase_A"/>
</dbReference>
<dbReference type="SMART" id="SM00475">
    <property type="entry name" value="53EXOc"/>
    <property type="match status" value="1"/>
</dbReference>
<keyword evidence="11" id="KW-0269">Exonuclease</keyword>
<evidence type="ECO:0000256" key="12">
    <source>
        <dbReference type="ARBA" id="ARBA00022932"/>
    </source>
</evidence>
<dbReference type="InterPro" id="IPR012337">
    <property type="entry name" value="RNaseH-like_sf"/>
</dbReference>
<dbReference type="Pfam" id="PF00476">
    <property type="entry name" value="DNA_pol_A"/>
    <property type="match status" value="1"/>
</dbReference>
<dbReference type="NCBIfam" id="NF004397">
    <property type="entry name" value="PRK05755.1"/>
    <property type="match status" value="1"/>
</dbReference>
<evidence type="ECO:0000256" key="6">
    <source>
        <dbReference type="ARBA" id="ARBA00022695"/>
    </source>
</evidence>
<dbReference type="GO" id="GO:0008409">
    <property type="term" value="F:5'-3' exonuclease activity"/>
    <property type="evidence" value="ECO:0007669"/>
    <property type="project" value="UniProtKB-UniRule"/>
</dbReference>
<dbReference type="FunFam" id="1.10.150.20:FF:000002">
    <property type="entry name" value="DNA polymerase I"/>
    <property type="match status" value="1"/>
</dbReference>
<dbReference type="RefSeq" id="WP_152839943.1">
    <property type="nucleotide sequence ID" value="NZ_WHUG01000009.1"/>
</dbReference>
<dbReference type="CDD" id="cd06140">
    <property type="entry name" value="DNA_polA_I_Bacillus_like_exo"/>
    <property type="match status" value="1"/>
</dbReference>
<evidence type="ECO:0000256" key="9">
    <source>
        <dbReference type="ARBA" id="ARBA00022763"/>
    </source>
</evidence>
<dbReference type="InterPro" id="IPR029060">
    <property type="entry name" value="PIN-like_dom_sf"/>
</dbReference>
<keyword evidence="7 17" id="KW-0235">DNA replication</keyword>
<dbReference type="CDD" id="cd08637">
    <property type="entry name" value="DNA_pol_A_pol_I_C"/>
    <property type="match status" value="1"/>
</dbReference>
<keyword evidence="12 17" id="KW-0239">DNA-directed DNA polymerase</keyword>
<dbReference type="Gene3D" id="3.30.420.10">
    <property type="entry name" value="Ribonuclease H-like superfamily/Ribonuclease H"/>
    <property type="match status" value="1"/>
</dbReference>
<feature type="domain" description="DNA-directed DNA polymerase family A palm" evidence="19">
    <location>
        <begin position="636"/>
        <end position="842"/>
    </location>
</feature>
<dbReference type="Pfam" id="PF01612">
    <property type="entry name" value="DNA_pol_A_exo1"/>
    <property type="match status" value="1"/>
</dbReference>
<dbReference type="Gene3D" id="3.30.70.370">
    <property type="match status" value="1"/>
</dbReference>
<evidence type="ECO:0000256" key="7">
    <source>
        <dbReference type="ARBA" id="ARBA00022705"/>
    </source>
</evidence>
<dbReference type="InterPro" id="IPR020045">
    <property type="entry name" value="DNA_polI_H3TH"/>
</dbReference>
<dbReference type="SMART" id="SM00482">
    <property type="entry name" value="POLAc"/>
    <property type="match status" value="1"/>
</dbReference>
<keyword evidence="9 17" id="KW-0227">DNA damage</keyword>
<dbReference type="InterPro" id="IPR036397">
    <property type="entry name" value="RNaseH_sf"/>
</dbReference>
<keyword evidence="8" id="KW-0540">Nuclease</keyword>
<dbReference type="InterPro" id="IPR020046">
    <property type="entry name" value="5-3_exonucl_a-hlix_arch_N"/>
</dbReference>
<comment type="catalytic activity">
    <reaction evidence="15 17">
        <text>DNA(n) + a 2'-deoxyribonucleoside 5'-triphosphate = DNA(n+1) + diphosphate</text>
        <dbReference type="Rhea" id="RHEA:22508"/>
        <dbReference type="Rhea" id="RHEA-COMP:17339"/>
        <dbReference type="Rhea" id="RHEA-COMP:17340"/>
        <dbReference type="ChEBI" id="CHEBI:33019"/>
        <dbReference type="ChEBI" id="CHEBI:61560"/>
        <dbReference type="ChEBI" id="CHEBI:173112"/>
        <dbReference type="EC" id="2.7.7.7"/>
    </reaction>
</comment>
<dbReference type="SUPFAM" id="SSF56672">
    <property type="entry name" value="DNA/RNA polymerases"/>
    <property type="match status" value="1"/>
</dbReference>
<dbReference type="InterPro" id="IPR002421">
    <property type="entry name" value="5-3_exonuclease"/>
</dbReference>
<dbReference type="InterPro" id="IPR043502">
    <property type="entry name" value="DNA/RNA_pol_sf"/>
</dbReference>
<dbReference type="EC" id="2.7.7.7" evidence="3 16"/>
<evidence type="ECO:0000259" key="18">
    <source>
        <dbReference type="SMART" id="SM00475"/>
    </source>
</evidence>
<dbReference type="SUPFAM" id="SSF47807">
    <property type="entry name" value="5' to 3' exonuclease, C-terminal subdomain"/>
    <property type="match status" value="1"/>
</dbReference>
<keyword evidence="10" id="KW-0378">Hydrolase</keyword>
<dbReference type="SUPFAM" id="SSF88723">
    <property type="entry name" value="PIN domain-like"/>
    <property type="match status" value="1"/>
</dbReference>
<dbReference type="InterPro" id="IPR002562">
    <property type="entry name" value="3'-5'_exonuclease_dom"/>
</dbReference>
<evidence type="ECO:0000256" key="13">
    <source>
        <dbReference type="ARBA" id="ARBA00023125"/>
    </source>
</evidence>
<dbReference type="InterPro" id="IPR001098">
    <property type="entry name" value="DNA-dir_DNA_pol_A_palm_dom"/>
</dbReference>
<keyword evidence="6 17" id="KW-0548">Nucleotidyltransferase</keyword>
<feature type="domain" description="5'-3' exonuclease" evidence="18">
    <location>
        <begin position="2"/>
        <end position="264"/>
    </location>
</feature>
<organism evidence="20 21">
    <name type="scientific">Rugamonas aquatica</name>
    <dbReference type="NCBI Taxonomy" id="2743357"/>
    <lineage>
        <taxon>Bacteria</taxon>
        <taxon>Pseudomonadati</taxon>
        <taxon>Pseudomonadota</taxon>
        <taxon>Betaproteobacteria</taxon>
        <taxon>Burkholderiales</taxon>
        <taxon>Oxalobacteraceae</taxon>
        <taxon>Telluria group</taxon>
        <taxon>Rugamonas</taxon>
    </lineage>
</organism>
<proteinExistence type="inferred from homology"/>
<evidence type="ECO:0000313" key="21">
    <source>
        <dbReference type="Proteomes" id="UP000440498"/>
    </source>
</evidence>
<dbReference type="PRINTS" id="PR00868">
    <property type="entry name" value="DNAPOLI"/>
</dbReference>
<keyword evidence="21" id="KW-1185">Reference proteome</keyword>
<dbReference type="SMART" id="SM00279">
    <property type="entry name" value="HhH2"/>
    <property type="match status" value="1"/>
</dbReference>
<dbReference type="Gene3D" id="3.40.50.1010">
    <property type="entry name" value="5'-nuclease"/>
    <property type="match status" value="1"/>
</dbReference>
<keyword evidence="13 17" id="KW-0238">DNA-binding</keyword>
<accession>A0A6A7N6I7</accession>
<evidence type="ECO:0000256" key="15">
    <source>
        <dbReference type="ARBA" id="ARBA00049244"/>
    </source>
</evidence>
<dbReference type="Pfam" id="PF02739">
    <property type="entry name" value="5_3_exonuc_N"/>
    <property type="match status" value="1"/>
</dbReference>
<dbReference type="GO" id="GO:0006302">
    <property type="term" value="P:double-strand break repair"/>
    <property type="evidence" value="ECO:0007669"/>
    <property type="project" value="TreeGrafter"/>
</dbReference>
<dbReference type="Pfam" id="PF01367">
    <property type="entry name" value="5_3_exonuc"/>
    <property type="match status" value="1"/>
</dbReference>
<dbReference type="InterPro" id="IPR036279">
    <property type="entry name" value="5-3_exonuclease_C_sf"/>
</dbReference>
<evidence type="ECO:0000256" key="4">
    <source>
        <dbReference type="ARBA" id="ARBA00020311"/>
    </source>
</evidence>
<dbReference type="NCBIfam" id="TIGR00593">
    <property type="entry name" value="pola"/>
    <property type="match status" value="1"/>
</dbReference>
<evidence type="ECO:0000256" key="17">
    <source>
        <dbReference type="RuleBase" id="RU004460"/>
    </source>
</evidence>
<dbReference type="Gene3D" id="1.20.1060.10">
    <property type="entry name" value="Taq DNA Polymerase, Chain T, domain 4"/>
    <property type="match status" value="1"/>
</dbReference>
<dbReference type="GO" id="GO:0006261">
    <property type="term" value="P:DNA-templated DNA replication"/>
    <property type="evidence" value="ECO:0007669"/>
    <property type="project" value="UniProtKB-UniRule"/>
</dbReference>
<evidence type="ECO:0000313" key="20">
    <source>
        <dbReference type="EMBL" id="MQA40646.1"/>
    </source>
</evidence>
<evidence type="ECO:0000256" key="2">
    <source>
        <dbReference type="ARBA" id="ARBA00011541"/>
    </source>
</evidence>
<name>A0A6A7N6I7_9BURK</name>
<keyword evidence="5 17" id="KW-0808">Transferase</keyword>
<sequence length="878" mass="94546">MSRTLLLVDVPGYVHRVANAQPVPRRADGMPVGAIHGTAELLRRLRVQFPAQAIACILGRGDDQFRRWLHPEYQASRGPESDEYRRQLAPVELLASALGWPTLSVPGVAVRDVMASLAARAVHEGWQVVVVGADQDLAQLAGEGVSLVNPITGIRLESADVVQRHGVAPRLLPDYFALVGDPLDNVPGVPACGPKVARRWLAAYQDLSGVLANAQLIDGRLGESLRQLLDWLPVARTLKALRTNCDLSSLVPAIDVALAARDEQTERVARLLLDHAPAPRAALPAAPAAAPQTGEDVEVLDQGAALGAWLVRAERSALVALSLHARGASPTVTALEGFGVATAPGECAYLPWAALGDALEPHRQAWRQWLERADRPKVVHGAKLATHLLANCGVTLRGVVDDVELASYVLAAHRTHELPGLAMRYLNHTAMPLPASNSQDQRQLMRRGALEADLIVRLQPRLAAQLAQLPALQMLYRDVEMPVSAILFAAERAGVLVRADLLATLSYELAARMEQLRAQAQELAGDAFDLGSPKAVAEVLFDRLRLAAPDNKAKAARSTAEAVLRQMARQHPLPALVLEYRSLASLRSGFSEKLPQAIMAATGRVHTTYAQTKAVTGRLAASDPPLQSIPVRTAAGRRVRAAFVAPPGHCIVSADYSQIELRILAHLSGDPVLLQAFARGSDVHAATAAELFDVPLEAVNEEQRRYAKGINFGLIYGMTSFGLAAALGVDRDTAQGYIERYFNRFAGVKQYLGQSLVQARANGYAASLLGRRVWLPDLASPQFARRSGAERAAINAPMQATAADLIKLAMVAVQSWLQAGQLRSRMLMPVHDELVLEVPDEELALVQTALPRLMSGVAQLRVPLVVALGIGNSWDQAH</sequence>
<dbReference type="Gene3D" id="1.10.150.20">
    <property type="entry name" value="5' to 3' exonuclease, C-terminal subdomain"/>
    <property type="match status" value="2"/>
</dbReference>
<evidence type="ECO:0000256" key="16">
    <source>
        <dbReference type="NCBIfam" id="TIGR00593"/>
    </source>
</evidence>
<dbReference type="PANTHER" id="PTHR10133">
    <property type="entry name" value="DNA POLYMERASE I"/>
    <property type="match status" value="1"/>
</dbReference>
<protein>
    <recommendedName>
        <fullName evidence="4 16">DNA polymerase I</fullName>
        <ecNumber evidence="3 16">2.7.7.7</ecNumber>
    </recommendedName>
</protein>
<dbReference type="EMBL" id="WHUG01000009">
    <property type="protein sequence ID" value="MQA40646.1"/>
    <property type="molecule type" value="Genomic_DNA"/>
</dbReference>
<dbReference type="InterPro" id="IPR018320">
    <property type="entry name" value="DNA_polymerase_1"/>
</dbReference>
<evidence type="ECO:0000256" key="1">
    <source>
        <dbReference type="ARBA" id="ARBA00007705"/>
    </source>
</evidence>
<dbReference type="SUPFAM" id="SSF53098">
    <property type="entry name" value="Ribonuclease H-like"/>
    <property type="match status" value="1"/>
</dbReference>
<evidence type="ECO:0000256" key="3">
    <source>
        <dbReference type="ARBA" id="ARBA00012417"/>
    </source>
</evidence>
<comment type="similarity">
    <text evidence="1 17">Belongs to the DNA polymerase type-A family.</text>
</comment>
<dbReference type="PANTHER" id="PTHR10133:SF27">
    <property type="entry name" value="DNA POLYMERASE NU"/>
    <property type="match status" value="1"/>
</dbReference>
<dbReference type="GO" id="GO:0003887">
    <property type="term" value="F:DNA-directed DNA polymerase activity"/>
    <property type="evidence" value="ECO:0007669"/>
    <property type="project" value="UniProtKB-UniRule"/>
</dbReference>